<accession>A0ABP0UIH3</accession>
<dbReference type="EMBL" id="OZ019896">
    <property type="protein sequence ID" value="CAK9222666.1"/>
    <property type="molecule type" value="Genomic_DNA"/>
</dbReference>
<organism evidence="1 2">
    <name type="scientific">Sphagnum troendelagicum</name>
    <dbReference type="NCBI Taxonomy" id="128251"/>
    <lineage>
        <taxon>Eukaryota</taxon>
        <taxon>Viridiplantae</taxon>
        <taxon>Streptophyta</taxon>
        <taxon>Embryophyta</taxon>
        <taxon>Bryophyta</taxon>
        <taxon>Sphagnophytina</taxon>
        <taxon>Sphagnopsida</taxon>
        <taxon>Sphagnales</taxon>
        <taxon>Sphagnaceae</taxon>
        <taxon>Sphagnum</taxon>
    </lineage>
</organism>
<reference evidence="1" key="1">
    <citation type="submission" date="2024-02" db="EMBL/GenBank/DDBJ databases">
        <authorList>
            <consortium name="ELIXIR-Norway"/>
            <consortium name="Elixir Norway"/>
        </authorList>
    </citation>
    <scope>NUCLEOTIDE SEQUENCE</scope>
</reference>
<protein>
    <submittedName>
        <fullName evidence="1">Uncharacterized protein</fullName>
    </submittedName>
</protein>
<gene>
    <name evidence="1" type="ORF">CSSPTR1EN2_LOCUS16285</name>
</gene>
<evidence type="ECO:0000313" key="1">
    <source>
        <dbReference type="EMBL" id="CAK9222666.1"/>
    </source>
</evidence>
<proteinExistence type="predicted"/>
<dbReference type="Proteomes" id="UP001497512">
    <property type="component" value="Chromosome 4"/>
</dbReference>
<evidence type="ECO:0000313" key="2">
    <source>
        <dbReference type="Proteomes" id="UP001497512"/>
    </source>
</evidence>
<keyword evidence="2" id="KW-1185">Reference proteome</keyword>
<sequence length="88" mass="10051">MYLKGRLSATRQTLYRGTLMRWDQRRNPVAFSLFFGAARNNLKLERYCDNKASLGLFFYYLLSSMPCDATVNRSVASDPQVAGCVPIF</sequence>
<name>A0ABP0UIH3_9BRYO</name>